<dbReference type="AlphaFoldDB" id="A0A844GIQ7"/>
<gene>
    <name evidence="1" type="ORF">GKZ57_04735</name>
</gene>
<sequence>MKKNRPWKEQMVSALELPADLAYSEPIVTLTGTTEALIENYKCILVYTESEIVILTLRGKVSICGKNLEILWYTPQEMKITGTISSVFPQKLSG</sequence>
<reference evidence="1 2" key="1">
    <citation type="submission" date="2019-11" db="EMBL/GenBank/DDBJ databases">
        <title>Draft genome sequence of Blautia luti DSM 14534T, isolated from human stool.</title>
        <authorList>
            <person name="Ortiz R."/>
            <person name="Melis-Arcos F."/>
            <person name="Covarrubias P."/>
            <person name="Cardenas J.P."/>
            <person name="Perez-Donoso J."/>
            <person name="Almonacid D."/>
        </authorList>
    </citation>
    <scope>NUCLEOTIDE SEQUENCE [LARGE SCALE GENOMIC DNA]</scope>
    <source>
        <strain evidence="1 2">DSM 14534</strain>
    </source>
</reference>
<dbReference type="Pfam" id="PF07873">
    <property type="entry name" value="YabP"/>
    <property type="match status" value="1"/>
</dbReference>
<name>A0A844GIQ7_9FIRM</name>
<organism evidence="1 2">
    <name type="scientific">Blautia luti DSM 14534 = JCM 17040</name>
    <dbReference type="NCBI Taxonomy" id="649762"/>
    <lineage>
        <taxon>Bacteria</taxon>
        <taxon>Bacillati</taxon>
        <taxon>Bacillota</taxon>
        <taxon>Clostridia</taxon>
        <taxon>Lachnospirales</taxon>
        <taxon>Lachnospiraceae</taxon>
        <taxon>Blautia</taxon>
    </lineage>
</organism>
<accession>A0A844GIQ7</accession>
<evidence type="ECO:0008006" key="3">
    <source>
        <dbReference type="Google" id="ProtNLM"/>
    </source>
</evidence>
<dbReference type="EMBL" id="WMBC01000003">
    <property type="protein sequence ID" value="MTD60581.1"/>
    <property type="molecule type" value="Genomic_DNA"/>
</dbReference>
<proteinExistence type="predicted"/>
<evidence type="ECO:0000313" key="2">
    <source>
        <dbReference type="Proteomes" id="UP000437824"/>
    </source>
</evidence>
<comment type="caution">
    <text evidence="1">The sequence shown here is derived from an EMBL/GenBank/DDBJ whole genome shotgun (WGS) entry which is preliminary data.</text>
</comment>
<dbReference type="Proteomes" id="UP000437824">
    <property type="component" value="Unassembled WGS sequence"/>
</dbReference>
<dbReference type="InterPro" id="IPR022476">
    <property type="entry name" value="Spore_YabP/YqfC"/>
</dbReference>
<dbReference type="RefSeq" id="WP_118508906.1">
    <property type="nucleotide sequence ID" value="NZ_WMBC01000003.1"/>
</dbReference>
<protein>
    <recommendedName>
        <fullName evidence="3">Sporulation protein YqfC</fullName>
    </recommendedName>
</protein>
<evidence type="ECO:0000313" key="1">
    <source>
        <dbReference type="EMBL" id="MTD60581.1"/>
    </source>
</evidence>